<keyword evidence="3" id="KW-0479">Metal-binding</keyword>
<proteinExistence type="predicted"/>
<comment type="catalytic activity">
    <reaction evidence="10">
        <text>GTP + ATP = 3',3'-cGAMP + 2 diphosphate</text>
        <dbReference type="Rhea" id="RHEA:35647"/>
        <dbReference type="ChEBI" id="CHEBI:30616"/>
        <dbReference type="ChEBI" id="CHEBI:33019"/>
        <dbReference type="ChEBI" id="CHEBI:37565"/>
        <dbReference type="ChEBI" id="CHEBI:71501"/>
    </reaction>
    <physiologicalReaction direction="left-to-right" evidence="10">
        <dbReference type="Rhea" id="RHEA:35648"/>
    </physiologicalReaction>
</comment>
<evidence type="ECO:0000256" key="4">
    <source>
        <dbReference type="ARBA" id="ARBA00022741"/>
    </source>
</evidence>
<accession>A0ABR7IXM6</accession>
<evidence type="ECO:0000256" key="2">
    <source>
        <dbReference type="ARBA" id="ARBA00022695"/>
    </source>
</evidence>
<evidence type="ECO:0000256" key="7">
    <source>
        <dbReference type="ARBA" id="ARBA00023080"/>
    </source>
</evidence>
<evidence type="ECO:0000259" key="11">
    <source>
        <dbReference type="Pfam" id="PF21654"/>
    </source>
</evidence>
<keyword evidence="7" id="KW-0546">Nucleotide metabolism</keyword>
<evidence type="ECO:0000256" key="5">
    <source>
        <dbReference type="ARBA" id="ARBA00022840"/>
    </source>
</evidence>
<keyword evidence="4" id="KW-0547">Nucleotide-binding</keyword>
<evidence type="ECO:0000256" key="1">
    <source>
        <dbReference type="ARBA" id="ARBA00022679"/>
    </source>
</evidence>
<evidence type="ECO:0000256" key="10">
    <source>
        <dbReference type="ARBA" id="ARBA00048304"/>
    </source>
</evidence>
<dbReference type="Pfam" id="PF21654">
    <property type="entry name" value="DncV-like_NTFase"/>
    <property type="match status" value="1"/>
</dbReference>
<keyword evidence="1" id="KW-0808">Transferase</keyword>
<name>A0ABR7IXM6_9FLAO</name>
<sequence length="333" mass="39527">MATLNKEFIEFDKEIKLNENKKLDLKTSKKNIRKNIQKWFNENKPNEIQPKFHGQGSFEMNTGNNPIIEYDNEGNKIYKYDLDYGVYFIEKEGEDNKKNIDTWHDWVYQSVENYTSQKSIRKNTCIRVIFADGHHIDLPIYYKLGDVIEIAHRSKGWCLSDPKLFYEWFNDEKKKKNRLESIVRCLKAWKNFRDLNNTNLKLPSGFELTILATNNYVDKDNLDDSFRETVRAILVELMRKFECLRPTTPKAENVFESYSQTRKNDFLNVLESLLSDCDRAKEEKNYKKATERLRDFQFGYRFPFGNDEDEETQSNKLYSALGSSMITPKPYGY</sequence>
<comment type="caution">
    <text evidence="12">The sequence shown here is derived from an EMBL/GenBank/DDBJ whole genome shotgun (WGS) entry which is preliminary data.</text>
</comment>
<keyword evidence="6" id="KW-0460">Magnesium</keyword>
<dbReference type="Proteomes" id="UP000605990">
    <property type="component" value="Unassembled WGS sequence"/>
</dbReference>
<protein>
    <recommendedName>
        <fullName evidence="9">Cyclic GMP-AMP synthase</fullName>
    </recommendedName>
</protein>
<evidence type="ECO:0000256" key="8">
    <source>
        <dbReference type="ARBA" id="ARBA00023118"/>
    </source>
</evidence>
<evidence type="ECO:0000313" key="13">
    <source>
        <dbReference type="Proteomes" id="UP000605990"/>
    </source>
</evidence>
<evidence type="ECO:0000313" key="12">
    <source>
        <dbReference type="EMBL" id="MBC5834483.1"/>
    </source>
</evidence>
<keyword evidence="5" id="KW-0067">ATP-binding</keyword>
<dbReference type="InterPro" id="IPR048445">
    <property type="entry name" value="DncV-like_NTFase"/>
</dbReference>
<evidence type="ECO:0000256" key="9">
    <source>
        <dbReference type="ARBA" id="ARBA00044145"/>
    </source>
</evidence>
<dbReference type="EMBL" id="JACRUN010000002">
    <property type="protein sequence ID" value="MBC5834483.1"/>
    <property type="molecule type" value="Genomic_DNA"/>
</dbReference>
<keyword evidence="2" id="KW-0548">Nucleotidyltransferase</keyword>
<feature type="domain" description="Cyclic GMP-AMP synthase DncV-like nucleotidyltransferase" evidence="11">
    <location>
        <begin position="50"/>
        <end position="141"/>
    </location>
</feature>
<gene>
    <name evidence="12" type="ORF">H8R27_06245</name>
</gene>
<evidence type="ECO:0000256" key="6">
    <source>
        <dbReference type="ARBA" id="ARBA00022842"/>
    </source>
</evidence>
<dbReference type="RefSeq" id="WP_166126098.1">
    <property type="nucleotide sequence ID" value="NZ_JAANOQ010000003.1"/>
</dbReference>
<evidence type="ECO:0000256" key="3">
    <source>
        <dbReference type="ARBA" id="ARBA00022723"/>
    </source>
</evidence>
<organism evidence="12 13">
    <name type="scientific">Flavobacterium bernardetii</name>
    <dbReference type="NCBI Taxonomy" id="2813823"/>
    <lineage>
        <taxon>Bacteria</taxon>
        <taxon>Pseudomonadati</taxon>
        <taxon>Bacteroidota</taxon>
        <taxon>Flavobacteriia</taxon>
        <taxon>Flavobacteriales</taxon>
        <taxon>Flavobacteriaceae</taxon>
        <taxon>Flavobacterium</taxon>
    </lineage>
</organism>
<keyword evidence="8" id="KW-0051">Antiviral defense</keyword>
<reference evidence="12 13" key="1">
    <citation type="submission" date="2020-08" db="EMBL/GenBank/DDBJ databases">
        <title>Description of novel Flavobacterium F-408 isolate.</title>
        <authorList>
            <person name="Saticioglu I.B."/>
            <person name="Duman M."/>
            <person name="Altun S."/>
        </authorList>
    </citation>
    <scope>NUCLEOTIDE SEQUENCE [LARGE SCALE GENOMIC DNA]</scope>
    <source>
        <strain evidence="12 13">F-408</strain>
    </source>
</reference>
<keyword evidence="13" id="KW-1185">Reference proteome</keyword>